<evidence type="ECO:0000313" key="1">
    <source>
        <dbReference type="EMBL" id="AMW34716.1"/>
    </source>
</evidence>
<proteinExistence type="predicted"/>
<dbReference type="InterPro" id="IPR029063">
    <property type="entry name" value="SAM-dependent_MTases_sf"/>
</dbReference>
<dbReference type="RefSeq" id="WP_066134444.1">
    <property type="nucleotide sequence ID" value="NZ_CP014525.1"/>
</dbReference>
<protein>
    <recommendedName>
        <fullName evidence="3">Methyltransferase type 11 domain-containing protein</fullName>
    </recommendedName>
</protein>
<dbReference type="SUPFAM" id="SSF53335">
    <property type="entry name" value="S-adenosyl-L-methionine-dependent methyltransferases"/>
    <property type="match status" value="1"/>
</dbReference>
<dbReference type="STRING" id="1549855.AY555_05455"/>
<dbReference type="KEGG" id="hjo:AY555_05455"/>
<dbReference type="GeneID" id="53316599"/>
<evidence type="ECO:0008006" key="3">
    <source>
        <dbReference type="Google" id="ProtNLM"/>
    </source>
</evidence>
<dbReference type="Proteomes" id="UP000076066">
    <property type="component" value="Chromosome"/>
</dbReference>
<gene>
    <name evidence="1" type="ORF">AY555_05455</name>
</gene>
<organism evidence="1 2">
    <name type="scientific">Haematospirillum jordaniae</name>
    <dbReference type="NCBI Taxonomy" id="1549855"/>
    <lineage>
        <taxon>Bacteria</taxon>
        <taxon>Pseudomonadati</taxon>
        <taxon>Pseudomonadota</taxon>
        <taxon>Alphaproteobacteria</taxon>
        <taxon>Rhodospirillales</taxon>
        <taxon>Novispirillaceae</taxon>
        <taxon>Haematospirillum</taxon>
    </lineage>
</organism>
<reference evidence="1 2" key="1">
    <citation type="submission" date="2016-02" db="EMBL/GenBank/DDBJ databases">
        <title>Complete Genome of H5569, the type strain of the newly described species Haematospirillium jordaniae.</title>
        <authorList>
            <person name="Nicholson A.C."/>
            <person name="Humrighouse B.W."/>
            <person name="Loparov V."/>
            <person name="McQuiston J.R."/>
        </authorList>
    </citation>
    <scope>NUCLEOTIDE SEQUENCE [LARGE SCALE GENOMIC DNA]</scope>
    <source>
        <strain evidence="1 2">H5569</strain>
    </source>
</reference>
<dbReference type="EMBL" id="CP014525">
    <property type="protein sequence ID" value="AMW34716.1"/>
    <property type="molecule type" value="Genomic_DNA"/>
</dbReference>
<accession>A0A143DDG8</accession>
<evidence type="ECO:0000313" key="2">
    <source>
        <dbReference type="Proteomes" id="UP000076066"/>
    </source>
</evidence>
<dbReference type="AlphaFoldDB" id="A0A143DDG8"/>
<keyword evidence="2" id="KW-1185">Reference proteome</keyword>
<sequence length="96" mass="10456">MRVNDLVRLEIKPRRINDLFGYIEGLASDKDVLNVGAAGGIKGYLPDNQSVWLHHRLGAVAASLTGVDIDQEGIDHASKYGVEILNANCEDRALGR</sequence>
<name>A0A143DDG8_9PROT</name>